<feature type="transmembrane region" description="Helical" evidence="1">
    <location>
        <begin position="12"/>
        <end position="37"/>
    </location>
</feature>
<dbReference type="RefSeq" id="WP_190865153.1">
    <property type="nucleotide sequence ID" value="NZ_JACXIY010000029.1"/>
</dbReference>
<accession>A0A927H7A0</accession>
<proteinExistence type="predicted"/>
<dbReference type="Pfam" id="PF20136">
    <property type="entry name" value="DUF6526"/>
    <property type="match status" value="1"/>
</dbReference>
<dbReference type="Proteomes" id="UP000632125">
    <property type="component" value="Unassembled WGS sequence"/>
</dbReference>
<keyword evidence="1" id="KW-1133">Transmembrane helix</keyword>
<dbReference type="InterPro" id="IPR045385">
    <property type="entry name" value="DUF6526"/>
</dbReference>
<sequence>MKQQNYGNHARLIPAFHFFLMPLALITFIAAIVYLVMAGASGMTLFGSLILVSLSLMAAMTMVFARRFGCMAQDRAIRAEENLRHFALTGKLLDPRLTMGQIIALRFASDEEFVVLSEKAAGENTPPDEIKRSIKTWKADHNRV</sequence>
<keyword evidence="1" id="KW-0472">Membrane</keyword>
<comment type="caution">
    <text evidence="2">The sequence shown here is derived from an EMBL/GenBank/DDBJ whole genome shotgun (WGS) entry which is preliminary data.</text>
</comment>
<keyword evidence="1" id="KW-0812">Transmembrane</keyword>
<keyword evidence="3" id="KW-1185">Reference proteome</keyword>
<evidence type="ECO:0000313" key="2">
    <source>
        <dbReference type="EMBL" id="MBD2871396.1"/>
    </source>
</evidence>
<gene>
    <name evidence="2" type="ORF">IDH41_22670</name>
</gene>
<protein>
    <submittedName>
        <fullName evidence="2">Uncharacterized protein</fullName>
    </submittedName>
</protein>
<feature type="transmembrane region" description="Helical" evidence="1">
    <location>
        <begin position="43"/>
        <end position="65"/>
    </location>
</feature>
<dbReference type="AlphaFoldDB" id="A0A927H7A0"/>
<evidence type="ECO:0000313" key="3">
    <source>
        <dbReference type="Proteomes" id="UP000632125"/>
    </source>
</evidence>
<reference evidence="2" key="1">
    <citation type="submission" date="2020-09" db="EMBL/GenBank/DDBJ databases">
        <title>A novel bacterium of genus Paenibacillus, isolated from South China Sea.</title>
        <authorList>
            <person name="Huang H."/>
            <person name="Mo K."/>
            <person name="Hu Y."/>
        </authorList>
    </citation>
    <scope>NUCLEOTIDE SEQUENCE</scope>
    <source>
        <strain evidence="2">IB182493</strain>
    </source>
</reference>
<name>A0A927H7A0_9BACL</name>
<dbReference type="EMBL" id="JACXIY010000029">
    <property type="protein sequence ID" value="MBD2871396.1"/>
    <property type="molecule type" value="Genomic_DNA"/>
</dbReference>
<organism evidence="2 3">
    <name type="scientific">Paenibacillus arenilitoris</name>
    <dbReference type="NCBI Taxonomy" id="2772299"/>
    <lineage>
        <taxon>Bacteria</taxon>
        <taxon>Bacillati</taxon>
        <taxon>Bacillota</taxon>
        <taxon>Bacilli</taxon>
        <taxon>Bacillales</taxon>
        <taxon>Paenibacillaceae</taxon>
        <taxon>Paenibacillus</taxon>
    </lineage>
</organism>
<evidence type="ECO:0000256" key="1">
    <source>
        <dbReference type="SAM" id="Phobius"/>
    </source>
</evidence>